<evidence type="ECO:0000259" key="2">
    <source>
        <dbReference type="Pfam" id="PF00535"/>
    </source>
</evidence>
<dbReference type="OrthoDB" id="927791at2"/>
<keyword evidence="4" id="KW-1185">Reference proteome</keyword>
<sequence length="328" mass="38113">MKLSVVIPVYNGADFIEKSYHAILNQHLEDFEILYVDNNSQDASVIQINRLVVLDSRVKLLIQSKQGAAAARNMGIQQAKGDYVYVFDVDDDIYPNALQKMVTVLDTHPSVDAVFGKMVKSYQSISNTTKPKDETHDVIIKEKPYWGLQWFSSLKSVVGPPAFLYRKTVFDRIGLYNEAIRNNEDTALDIKLGMTSHVAFLDSYVYLYYKHEDSTIEQSKRKMPRAFMVWPRLVQEHLPFFLEQDTPIKFKSLLFSQLFQSMGRQLVFTKGLHQRQDLKKQLYFDLQAIQIPLVIRLYLSILVILPYEFLRKIYGYYVVPYAVKQLLN</sequence>
<accession>A0A1I5BCH0</accession>
<reference evidence="4" key="1">
    <citation type="submission" date="2016-10" db="EMBL/GenBank/DDBJ databases">
        <authorList>
            <person name="Varghese N."/>
            <person name="Submissions S."/>
        </authorList>
    </citation>
    <scope>NUCLEOTIDE SEQUENCE [LARGE SCALE GENOMIC DNA]</scope>
    <source>
        <strain evidence="4">DSM 23925</strain>
    </source>
</reference>
<protein>
    <submittedName>
        <fullName evidence="3">Glycosyl transferase family 2</fullName>
    </submittedName>
</protein>
<name>A0A1I5BCH0_9FLAO</name>
<dbReference type="InterPro" id="IPR029044">
    <property type="entry name" value="Nucleotide-diphossugar_trans"/>
</dbReference>
<dbReference type="InterPro" id="IPR050834">
    <property type="entry name" value="Glycosyltransf_2"/>
</dbReference>
<dbReference type="PANTHER" id="PTHR43685">
    <property type="entry name" value="GLYCOSYLTRANSFERASE"/>
    <property type="match status" value="1"/>
</dbReference>
<dbReference type="STRING" id="649333.SAMN04487989_10314"/>
<dbReference type="Proteomes" id="UP000198705">
    <property type="component" value="Unassembled WGS sequence"/>
</dbReference>
<dbReference type="AlphaFoldDB" id="A0A1I5BCH0"/>
<dbReference type="EMBL" id="FOVN01000003">
    <property type="protein sequence ID" value="SFN72340.1"/>
    <property type="molecule type" value="Genomic_DNA"/>
</dbReference>
<dbReference type="PANTHER" id="PTHR43685:SF11">
    <property type="entry name" value="GLYCOSYLTRANSFERASE TAGX-RELATED"/>
    <property type="match status" value="1"/>
</dbReference>
<keyword evidence="1" id="KW-0812">Transmembrane</keyword>
<dbReference type="GO" id="GO:0016740">
    <property type="term" value="F:transferase activity"/>
    <property type="evidence" value="ECO:0007669"/>
    <property type="project" value="UniProtKB-KW"/>
</dbReference>
<evidence type="ECO:0000313" key="3">
    <source>
        <dbReference type="EMBL" id="SFN72340.1"/>
    </source>
</evidence>
<feature type="domain" description="Glycosyltransferase 2-like" evidence="2">
    <location>
        <begin position="4"/>
        <end position="173"/>
    </location>
</feature>
<dbReference type="RefSeq" id="WP_092207599.1">
    <property type="nucleotide sequence ID" value="NZ_FOVN01000003.1"/>
</dbReference>
<feature type="transmembrane region" description="Helical" evidence="1">
    <location>
        <begin position="289"/>
        <end position="307"/>
    </location>
</feature>
<dbReference type="InterPro" id="IPR001173">
    <property type="entry name" value="Glyco_trans_2-like"/>
</dbReference>
<keyword evidence="1" id="KW-0472">Membrane</keyword>
<keyword evidence="1" id="KW-1133">Transmembrane helix</keyword>
<dbReference type="Pfam" id="PF00535">
    <property type="entry name" value="Glycos_transf_2"/>
    <property type="match status" value="1"/>
</dbReference>
<dbReference type="SUPFAM" id="SSF53448">
    <property type="entry name" value="Nucleotide-diphospho-sugar transferases"/>
    <property type="match status" value="1"/>
</dbReference>
<gene>
    <name evidence="3" type="ORF">SAMN04487989_10314</name>
</gene>
<keyword evidence="3" id="KW-0808">Transferase</keyword>
<proteinExistence type="predicted"/>
<evidence type="ECO:0000313" key="4">
    <source>
        <dbReference type="Proteomes" id="UP000198705"/>
    </source>
</evidence>
<dbReference type="CDD" id="cd00761">
    <property type="entry name" value="Glyco_tranf_GTA_type"/>
    <property type="match status" value="1"/>
</dbReference>
<dbReference type="Gene3D" id="3.90.550.10">
    <property type="entry name" value="Spore Coat Polysaccharide Biosynthesis Protein SpsA, Chain A"/>
    <property type="match status" value="1"/>
</dbReference>
<organism evidence="3 4">
    <name type="scientific">Bizionia echini</name>
    <dbReference type="NCBI Taxonomy" id="649333"/>
    <lineage>
        <taxon>Bacteria</taxon>
        <taxon>Pseudomonadati</taxon>
        <taxon>Bacteroidota</taxon>
        <taxon>Flavobacteriia</taxon>
        <taxon>Flavobacteriales</taxon>
        <taxon>Flavobacteriaceae</taxon>
        <taxon>Bizionia</taxon>
    </lineage>
</organism>
<evidence type="ECO:0000256" key="1">
    <source>
        <dbReference type="SAM" id="Phobius"/>
    </source>
</evidence>